<feature type="region of interest" description="Disordered" evidence="1">
    <location>
        <begin position="1"/>
        <end position="98"/>
    </location>
</feature>
<evidence type="ECO:0000313" key="3">
    <source>
        <dbReference type="Proteomes" id="UP001152592"/>
    </source>
</evidence>
<accession>A0A9W4J767</accession>
<dbReference type="AlphaFoldDB" id="A0A9W4J767"/>
<evidence type="ECO:0000256" key="1">
    <source>
        <dbReference type="SAM" id="MobiDB-lite"/>
    </source>
</evidence>
<sequence>MSGPSENKWRGGPSRQASQRNANRDKTAQGGARDNNNAWGASNPSQEQHVPVRGFNTAEVKNVLKKGPRETKACTPYKSTAKDGPNQRSTATGPKAHFMGNGKDFFLELRKQIAALQRGGPPVGG</sequence>
<protein>
    <submittedName>
        <fullName evidence="2">Uncharacterized protein</fullName>
    </submittedName>
</protein>
<dbReference type="OrthoDB" id="3037908at2759"/>
<comment type="caution">
    <text evidence="2">The sequence shown here is derived from an EMBL/GenBank/DDBJ whole genome shotgun (WGS) entry which is preliminary data.</text>
</comment>
<dbReference type="EMBL" id="CAJVPD010000234">
    <property type="protein sequence ID" value="CAG8378759.1"/>
    <property type="molecule type" value="Genomic_DNA"/>
</dbReference>
<dbReference type="Proteomes" id="UP001152592">
    <property type="component" value="Unassembled WGS sequence"/>
</dbReference>
<feature type="compositionally biased region" description="Polar residues" evidence="1">
    <location>
        <begin position="34"/>
        <end position="48"/>
    </location>
</feature>
<reference evidence="2" key="1">
    <citation type="submission" date="2021-07" db="EMBL/GenBank/DDBJ databases">
        <authorList>
            <person name="Branca A.L. A."/>
        </authorList>
    </citation>
    <scope>NUCLEOTIDE SEQUENCE</scope>
</reference>
<organism evidence="2 3">
    <name type="scientific">Penicillium salamii</name>
    <dbReference type="NCBI Taxonomy" id="1612424"/>
    <lineage>
        <taxon>Eukaryota</taxon>
        <taxon>Fungi</taxon>
        <taxon>Dikarya</taxon>
        <taxon>Ascomycota</taxon>
        <taxon>Pezizomycotina</taxon>
        <taxon>Eurotiomycetes</taxon>
        <taxon>Eurotiomycetidae</taxon>
        <taxon>Eurotiales</taxon>
        <taxon>Aspergillaceae</taxon>
        <taxon>Penicillium</taxon>
    </lineage>
</organism>
<name>A0A9W4J767_9EURO</name>
<gene>
    <name evidence="2" type="ORF">PSALAMII_LOCUS5473</name>
</gene>
<evidence type="ECO:0000313" key="2">
    <source>
        <dbReference type="EMBL" id="CAG8378759.1"/>
    </source>
</evidence>
<proteinExistence type="predicted"/>